<sequence length="132" mass="14644">MPVKACRIPDGAPQPYGSPLAQSVLLPLHIYTTYNIYIHTLLNINIITTPTFAMAGFAFSSSSNMVNFGRSGYNKDGDSEDDKRSMNFGRSGYNKDDGSEDDKKNFGRSGYNKGNDDEDDSRQFNFGRSGYN</sequence>
<accession>A0ACC0DA34</accession>
<name>A0ACC0DA34_9PEZI</name>
<comment type="caution">
    <text evidence="1">The sequence shown here is derived from an EMBL/GenBank/DDBJ whole genome shotgun (WGS) entry which is preliminary data.</text>
</comment>
<dbReference type="Proteomes" id="UP001497680">
    <property type="component" value="Unassembled WGS sequence"/>
</dbReference>
<organism evidence="1 2">
    <name type="scientific">Hypoxylon rubiginosum</name>
    <dbReference type="NCBI Taxonomy" id="110542"/>
    <lineage>
        <taxon>Eukaryota</taxon>
        <taxon>Fungi</taxon>
        <taxon>Dikarya</taxon>
        <taxon>Ascomycota</taxon>
        <taxon>Pezizomycotina</taxon>
        <taxon>Sordariomycetes</taxon>
        <taxon>Xylariomycetidae</taxon>
        <taxon>Xylariales</taxon>
        <taxon>Hypoxylaceae</taxon>
        <taxon>Hypoxylon</taxon>
    </lineage>
</organism>
<proteinExistence type="predicted"/>
<protein>
    <submittedName>
        <fullName evidence="1">Uncharacterized protein</fullName>
    </submittedName>
</protein>
<keyword evidence="2" id="KW-1185">Reference proteome</keyword>
<evidence type="ECO:0000313" key="1">
    <source>
        <dbReference type="EMBL" id="KAI6089523.1"/>
    </source>
</evidence>
<reference evidence="1 2" key="1">
    <citation type="journal article" date="2022" name="New Phytol.">
        <title>Ecological generalism drives hyperdiversity of secondary metabolite gene clusters in xylarialean endophytes.</title>
        <authorList>
            <person name="Franco M.E.E."/>
            <person name="Wisecaver J.H."/>
            <person name="Arnold A.E."/>
            <person name="Ju Y.M."/>
            <person name="Slot J.C."/>
            <person name="Ahrendt S."/>
            <person name="Moore L.P."/>
            <person name="Eastman K.E."/>
            <person name="Scott K."/>
            <person name="Konkel Z."/>
            <person name="Mondo S.J."/>
            <person name="Kuo A."/>
            <person name="Hayes R.D."/>
            <person name="Haridas S."/>
            <person name="Andreopoulos B."/>
            <person name="Riley R."/>
            <person name="LaButti K."/>
            <person name="Pangilinan J."/>
            <person name="Lipzen A."/>
            <person name="Amirebrahimi M."/>
            <person name="Yan J."/>
            <person name="Adam C."/>
            <person name="Keymanesh K."/>
            <person name="Ng V."/>
            <person name="Louie K."/>
            <person name="Northen T."/>
            <person name="Drula E."/>
            <person name="Henrissat B."/>
            <person name="Hsieh H.M."/>
            <person name="Youens-Clark K."/>
            <person name="Lutzoni F."/>
            <person name="Miadlikowska J."/>
            <person name="Eastwood D.C."/>
            <person name="Hamelin R.C."/>
            <person name="Grigoriev I.V."/>
            <person name="U'Ren J.M."/>
        </authorList>
    </citation>
    <scope>NUCLEOTIDE SEQUENCE [LARGE SCALE GENOMIC DNA]</scope>
    <source>
        <strain evidence="1 2">ER1909</strain>
    </source>
</reference>
<evidence type="ECO:0000313" key="2">
    <source>
        <dbReference type="Proteomes" id="UP001497680"/>
    </source>
</evidence>
<dbReference type="EMBL" id="MU394295">
    <property type="protein sequence ID" value="KAI6089523.1"/>
    <property type="molecule type" value="Genomic_DNA"/>
</dbReference>
<gene>
    <name evidence="1" type="ORF">F4821DRAFT_256946</name>
</gene>